<reference evidence="1 2" key="1">
    <citation type="submission" date="2016-10" db="EMBL/GenBank/DDBJ databases">
        <authorList>
            <person name="de Groot N.N."/>
        </authorList>
    </citation>
    <scope>NUCLEOTIDE SEQUENCE [LARGE SCALE GENOMIC DNA]</scope>
    <source>
        <strain evidence="1 2">ATCC 51327</strain>
    </source>
</reference>
<dbReference type="AlphaFoldDB" id="A0A1I4FJ35"/>
<dbReference type="EMBL" id="FOTI01000003">
    <property type="protein sequence ID" value="SFL17310.1"/>
    <property type="molecule type" value="Genomic_DNA"/>
</dbReference>
<evidence type="ECO:0000313" key="1">
    <source>
        <dbReference type="EMBL" id="SFL17310.1"/>
    </source>
</evidence>
<dbReference type="STRING" id="29563.SAMN02983006_00359"/>
<dbReference type="InterPro" id="IPR012674">
    <property type="entry name" value="Calycin"/>
</dbReference>
<gene>
    <name evidence="1" type="ORF">SAMN02983006_00359</name>
</gene>
<dbReference type="Gene3D" id="2.40.128.20">
    <property type="match status" value="1"/>
</dbReference>
<protein>
    <submittedName>
        <fullName evidence="1">Uncharacterized beta-barrel protein YwiB, DUF1934 family</fullName>
    </submittedName>
</protein>
<name>A0A1I4FJ35_9FIRM</name>
<dbReference type="RefSeq" id="WP_089858719.1">
    <property type="nucleotide sequence ID" value="NZ_FOTI01000003.1"/>
</dbReference>
<dbReference type="InterPro" id="IPR015231">
    <property type="entry name" value="DUF1934"/>
</dbReference>
<dbReference type="SUPFAM" id="SSF50814">
    <property type="entry name" value="Lipocalins"/>
    <property type="match status" value="1"/>
</dbReference>
<dbReference type="Pfam" id="PF09148">
    <property type="entry name" value="DUF1934"/>
    <property type="match status" value="1"/>
</dbReference>
<dbReference type="Proteomes" id="UP000199006">
    <property type="component" value="Unassembled WGS sequence"/>
</dbReference>
<proteinExistence type="predicted"/>
<dbReference type="OrthoDB" id="1680906at2"/>
<keyword evidence="2" id="KW-1185">Reference proteome</keyword>
<sequence>MTQAVKIRLENKQLLTGETEENKIIKNYQGQLQLKNSKIYLKFKDHSEGLAGARTVIKIDPAAERMLLLREDPAALKQDFSVGEKETGYFKTEYGSIDLAVKTSSLEFDLAATKGIIKINYQLFLAGSLNAEHYLKLSYSVLEED</sequence>
<evidence type="ECO:0000313" key="2">
    <source>
        <dbReference type="Proteomes" id="UP000199006"/>
    </source>
</evidence>
<accession>A0A1I4FJ35</accession>
<organism evidence="1 2">
    <name type="scientific">Halanaerobium salsuginis</name>
    <dbReference type="NCBI Taxonomy" id="29563"/>
    <lineage>
        <taxon>Bacteria</taxon>
        <taxon>Bacillati</taxon>
        <taxon>Bacillota</taxon>
        <taxon>Clostridia</taxon>
        <taxon>Halanaerobiales</taxon>
        <taxon>Halanaerobiaceae</taxon>
        <taxon>Halanaerobium</taxon>
    </lineage>
</organism>